<feature type="compositionally biased region" description="Polar residues" evidence="11">
    <location>
        <begin position="619"/>
        <end position="629"/>
    </location>
</feature>
<dbReference type="EC" id="2.7.11.1" evidence="1"/>
<keyword evidence="2" id="KW-0723">Serine/threonine-protein kinase</keyword>
<keyword evidence="12" id="KW-0472">Membrane</keyword>
<evidence type="ECO:0000256" key="11">
    <source>
        <dbReference type="SAM" id="MobiDB-lite"/>
    </source>
</evidence>
<feature type="compositionally biased region" description="Polar residues" evidence="11">
    <location>
        <begin position="573"/>
        <end position="590"/>
    </location>
</feature>
<name>A0A4R2KDP1_9PSEU</name>
<evidence type="ECO:0000313" key="16">
    <source>
        <dbReference type="Proteomes" id="UP000295680"/>
    </source>
</evidence>
<evidence type="ECO:0000256" key="9">
    <source>
        <dbReference type="ARBA" id="ARBA00048679"/>
    </source>
</evidence>
<feature type="compositionally biased region" description="Polar residues" evidence="11">
    <location>
        <begin position="497"/>
        <end position="507"/>
    </location>
</feature>
<evidence type="ECO:0000256" key="3">
    <source>
        <dbReference type="ARBA" id="ARBA00022679"/>
    </source>
</evidence>
<dbReference type="CDD" id="cd06577">
    <property type="entry name" value="PASTA_pknB"/>
    <property type="match status" value="4"/>
</dbReference>
<dbReference type="Gene3D" id="3.30.200.20">
    <property type="entry name" value="Phosphorylase Kinase, domain 1"/>
    <property type="match status" value="1"/>
</dbReference>
<dbReference type="SMART" id="SM00740">
    <property type="entry name" value="PASTA"/>
    <property type="match status" value="4"/>
</dbReference>
<dbReference type="EMBL" id="SLWS01000001">
    <property type="protein sequence ID" value="TCO64635.1"/>
    <property type="molecule type" value="Genomic_DNA"/>
</dbReference>
<keyword evidence="7 10" id="KW-0067">ATP-binding</keyword>
<dbReference type="GO" id="GO:0045717">
    <property type="term" value="P:negative regulation of fatty acid biosynthetic process"/>
    <property type="evidence" value="ECO:0007669"/>
    <property type="project" value="UniProtKB-ARBA"/>
</dbReference>
<dbReference type="Gene3D" id="3.30.10.20">
    <property type="match status" value="4"/>
</dbReference>
<keyword evidence="6 15" id="KW-0418">Kinase</keyword>
<dbReference type="InterPro" id="IPR011009">
    <property type="entry name" value="Kinase-like_dom_sf"/>
</dbReference>
<dbReference type="GO" id="GO:0004674">
    <property type="term" value="F:protein serine/threonine kinase activity"/>
    <property type="evidence" value="ECO:0007669"/>
    <property type="project" value="UniProtKB-KW"/>
</dbReference>
<dbReference type="InterPro" id="IPR005543">
    <property type="entry name" value="PASTA_dom"/>
</dbReference>
<evidence type="ECO:0000259" key="14">
    <source>
        <dbReference type="PROSITE" id="PS51178"/>
    </source>
</evidence>
<protein>
    <recommendedName>
        <fullName evidence="1">non-specific serine/threonine protein kinase</fullName>
        <ecNumber evidence="1">2.7.11.1</ecNumber>
    </recommendedName>
</protein>
<dbReference type="OrthoDB" id="9762169at2"/>
<dbReference type="CDD" id="cd14014">
    <property type="entry name" value="STKc_PknB_like"/>
    <property type="match status" value="1"/>
</dbReference>
<proteinExistence type="predicted"/>
<evidence type="ECO:0000256" key="10">
    <source>
        <dbReference type="PROSITE-ProRule" id="PRU10141"/>
    </source>
</evidence>
<dbReference type="PROSITE" id="PS00108">
    <property type="entry name" value="PROTEIN_KINASE_ST"/>
    <property type="match status" value="1"/>
</dbReference>
<feature type="domain" description="PASTA" evidence="14">
    <location>
        <begin position="589"/>
        <end position="658"/>
    </location>
</feature>
<evidence type="ECO:0000256" key="1">
    <source>
        <dbReference type="ARBA" id="ARBA00012513"/>
    </source>
</evidence>
<evidence type="ECO:0000256" key="12">
    <source>
        <dbReference type="SAM" id="Phobius"/>
    </source>
</evidence>
<comment type="catalytic activity">
    <reaction evidence="9">
        <text>L-seryl-[protein] + ATP = O-phospho-L-seryl-[protein] + ADP + H(+)</text>
        <dbReference type="Rhea" id="RHEA:17989"/>
        <dbReference type="Rhea" id="RHEA-COMP:9863"/>
        <dbReference type="Rhea" id="RHEA-COMP:11604"/>
        <dbReference type="ChEBI" id="CHEBI:15378"/>
        <dbReference type="ChEBI" id="CHEBI:29999"/>
        <dbReference type="ChEBI" id="CHEBI:30616"/>
        <dbReference type="ChEBI" id="CHEBI:83421"/>
        <dbReference type="ChEBI" id="CHEBI:456216"/>
        <dbReference type="EC" id="2.7.11.1"/>
    </reaction>
</comment>
<dbReference type="PANTHER" id="PTHR43289:SF6">
    <property type="entry name" value="SERINE_THREONINE-PROTEIN KINASE NEKL-3"/>
    <property type="match status" value="1"/>
</dbReference>
<reference evidence="15 16" key="1">
    <citation type="submission" date="2019-03" db="EMBL/GenBank/DDBJ databases">
        <title>Genomic Encyclopedia of Type Strains, Phase IV (KMG-IV): sequencing the most valuable type-strain genomes for metagenomic binning, comparative biology and taxonomic classification.</title>
        <authorList>
            <person name="Goeker M."/>
        </authorList>
    </citation>
    <scope>NUCLEOTIDE SEQUENCE [LARGE SCALE GENOMIC DNA]</scope>
    <source>
        <strain evidence="15 16">DSM 45934</strain>
    </source>
</reference>
<feature type="region of interest" description="Disordered" evidence="11">
    <location>
        <begin position="565"/>
        <end position="590"/>
    </location>
</feature>
<evidence type="ECO:0000256" key="2">
    <source>
        <dbReference type="ARBA" id="ARBA00022527"/>
    </source>
</evidence>
<feature type="region of interest" description="Disordered" evidence="11">
    <location>
        <begin position="497"/>
        <end position="516"/>
    </location>
</feature>
<feature type="transmembrane region" description="Helical" evidence="12">
    <location>
        <begin position="339"/>
        <end position="359"/>
    </location>
</feature>
<keyword evidence="5 10" id="KW-0547">Nucleotide-binding</keyword>
<feature type="domain" description="PASTA" evidence="14">
    <location>
        <begin position="449"/>
        <end position="518"/>
    </location>
</feature>
<dbReference type="NCBIfam" id="NF033483">
    <property type="entry name" value="PknB_PASTA_kin"/>
    <property type="match status" value="1"/>
</dbReference>
<accession>A0A4R2KDP1</accession>
<dbReference type="InterPro" id="IPR000719">
    <property type="entry name" value="Prot_kinase_dom"/>
</dbReference>
<keyword evidence="12" id="KW-1133">Transmembrane helix</keyword>
<feature type="compositionally biased region" description="Acidic residues" evidence="11">
    <location>
        <begin position="317"/>
        <end position="327"/>
    </location>
</feature>
<keyword evidence="16" id="KW-1185">Reference proteome</keyword>
<evidence type="ECO:0000256" key="6">
    <source>
        <dbReference type="ARBA" id="ARBA00022777"/>
    </source>
</evidence>
<feature type="domain" description="PASTA" evidence="14">
    <location>
        <begin position="371"/>
        <end position="448"/>
    </location>
</feature>
<feature type="binding site" evidence="10">
    <location>
        <position position="40"/>
    </location>
    <ligand>
        <name>ATP</name>
        <dbReference type="ChEBI" id="CHEBI:30616"/>
    </ligand>
</feature>
<feature type="region of interest" description="Disordered" evidence="11">
    <location>
        <begin position="294"/>
        <end position="327"/>
    </location>
</feature>
<dbReference type="Gene3D" id="1.10.510.10">
    <property type="entry name" value="Transferase(Phosphotransferase) domain 1"/>
    <property type="match status" value="1"/>
</dbReference>
<dbReference type="FunFam" id="3.30.200.20:FF:000035">
    <property type="entry name" value="Serine/threonine protein kinase Stk1"/>
    <property type="match status" value="1"/>
</dbReference>
<dbReference type="PANTHER" id="PTHR43289">
    <property type="entry name" value="MITOGEN-ACTIVATED PROTEIN KINASE KINASE KINASE 20-RELATED"/>
    <property type="match status" value="1"/>
</dbReference>
<evidence type="ECO:0000313" key="15">
    <source>
        <dbReference type="EMBL" id="TCO64635.1"/>
    </source>
</evidence>
<dbReference type="Proteomes" id="UP000295680">
    <property type="component" value="Unassembled WGS sequence"/>
</dbReference>
<evidence type="ECO:0000256" key="8">
    <source>
        <dbReference type="ARBA" id="ARBA00047899"/>
    </source>
</evidence>
<evidence type="ECO:0000256" key="7">
    <source>
        <dbReference type="ARBA" id="ARBA00022840"/>
    </source>
</evidence>
<dbReference type="FunFam" id="1.10.510.10:FF:000021">
    <property type="entry name" value="Serine/threonine protein kinase"/>
    <property type="match status" value="1"/>
</dbReference>
<dbReference type="SUPFAM" id="SSF56112">
    <property type="entry name" value="Protein kinase-like (PK-like)"/>
    <property type="match status" value="1"/>
</dbReference>
<organism evidence="15 16">
    <name type="scientific">Actinocrispum wychmicini</name>
    <dbReference type="NCBI Taxonomy" id="1213861"/>
    <lineage>
        <taxon>Bacteria</taxon>
        <taxon>Bacillati</taxon>
        <taxon>Actinomycetota</taxon>
        <taxon>Actinomycetes</taxon>
        <taxon>Pseudonocardiales</taxon>
        <taxon>Pseudonocardiaceae</taxon>
        <taxon>Actinocrispum</taxon>
    </lineage>
</organism>
<evidence type="ECO:0000256" key="5">
    <source>
        <dbReference type="ARBA" id="ARBA00022741"/>
    </source>
</evidence>
<dbReference type="PROSITE" id="PS50011">
    <property type="entry name" value="PROTEIN_KINASE_DOM"/>
    <property type="match status" value="1"/>
</dbReference>
<comment type="catalytic activity">
    <reaction evidence="8">
        <text>L-threonyl-[protein] + ATP = O-phospho-L-threonyl-[protein] + ADP + H(+)</text>
        <dbReference type="Rhea" id="RHEA:46608"/>
        <dbReference type="Rhea" id="RHEA-COMP:11060"/>
        <dbReference type="Rhea" id="RHEA-COMP:11605"/>
        <dbReference type="ChEBI" id="CHEBI:15378"/>
        <dbReference type="ChEBI" id="CHEBI:30013"/>
        <dbReference type="ChEBI" id="CHEBI:30616"/>
        <dbReference type="ChEBI" id="CHEBI:61977"/>
        <dbReference type="ChEBI" id="CHEBI:456216"/>
        <dbReference type="EC" id="2.7.11.1"/>
    </reaction>
</comment>
<dbReference type="SMART" id="SM00220">
    <property type="entry name" value="S_TKc"/>
    <property type="match status" value="1"/>
</dbReference>
<keyword evidence="4" id="KW-0677">Repeat</keyword>
<dbReference type="InterPro" id="IPR008271">
    <property type="entry name" value="Ser/Thr_kinase_AS"/>
</dbReference>
<comment type="caution">
    <text evidence="15">The sequence shown here is derived from an EMBL/GenBank/DDBJ whole genome shotgun (WGS) entry which is preliminary data.</text>
</comment>
<dbReference type="GO" id="GO:0005524">
    <property type="term" value="F:ATP binding"/>
    <property type="evidence" value="ECO:0007669"/>
    <property type="project" value="UniProtKB-UniRule"/>
</dbReference>
<dbReference type="PROSITE" id="PS00107">
    <property type="entry name" value="PROTEIN_KINASE_ATP"/>
    <property type="match status" value="1"/>
</dbReference>
<keyword evidence="12" id="KW-0812">Transmembrane</keyword>
<feature type="domain" description="PASTA" evidence="14">
    <location>
        <begin position="519"/>
        <end position="581"/>
    </location>
</feature>
<evidence type="ECO:0000256" key="4">
    <source>
        <dbReference type="ARBA" id="ARBA00022737"/>
    </source>
</evidence>
<sequence>MTTPRLLSNRYELGETLGYGGMSEVHKGRDVRLGRDVAVKVLRADLARDPQFQERFRREAQNAAALNHPAIVAVYDTGETRTEYGPLPYIVMEYVDGRTLRDIVKTEGPLPGQRAMEIMADVCAALDFSHRHGIIHRDVKPANVMITKTGAVKVMDFGIARAVHDGQAAVTQTAAVIGTAQYLSPEQARGEAVDARSDVYATGCVLFELLTGEPPFTGDSPVAVAYQHVREDPRKPSQLNPRVSPQLDAIVLKAMAKGAANRYQSAAEMRMDIVRVLSGQRPAAPMVMTDDDRTAMMGGQTRSTEVVPRGRHRPDAMADDYDDYDDAEEERRRKRRRTWITAIVTLLVVALIVLGIYLVTTLLGNKNNSADANFATLPDVRGKSQTEARKQLSDAGFTKYDFKPINCEPGPAGAPAPCTADQVGKVIEQDPVPGKADKTKQVTLTFGAGASLVQVPDVKGLPKDQATTKLQAAGFTIAPQDGSEPVTDSKLVGKVSSTTPAANSQAPKGSPVTLNLGKAPDPVNVTNVIGQDFNTAQQNLQSEGWVVNRTDVESDQPVGIVTDYTPKKAKPGSSITVKVSKGPQTSAPNQDTIQMPNLVGMKRQAAIDLLRSKGWDGQLSPSNVPTTNPAEDGQIVDQNPDAGQQVGKNQAVDVKIAKFGPGG</sequence>
<dbReference type="AlphaFoldDB" id="A0A4R2KDP1"/>
<dbReference type="Pfam" id="PF03793">
    <property type="entry name" value="PASTA"/>
    <property type="match status" value="4"/>
</dbReference>
<keyword evidence="3" id="KW-0808">Transferase</keyword>
<evidence type="ECO:0000259" key="13">
    <source>
        <dbReference type="PROSITE" id="PS50011"/>
    </source>
</evidence>
<dbReference type="InterPro" id="IPR017441">
    <property type="entry name" value="Protein_kinase_ATP_BS"/>
</dbReference>
<feature type="domain" description="Protein kinase" evidence="13">
    <location>
        <begin position="11"/>
        <end position="274"/>
    </location>
</feature>
<dbReference type="PROSITE" id="PS51178">
    <property type="entry name" value="PASTA"/>
    <property type="match status" value="4"/>
</dbReference>
<feature type="region of interest" description="Disordered" evidence="11">
    <location>
        <begin position="616"/>
        <end position="648"/>
    </location>
</feature>
<gene>
    <name evidence="15" type="ORF">EV192_101415</name>
</gene>
<dbReference type="Pfam" id="PF00069">
    <property type="entry name" value="Pkinase"/>
    <property type="match status" value="1"/>
</dbReference>